<dbReference type="Proteomes" id="UP000626109">
    <property type="component" value="Unassembled WGS sequence"/>
</dbReference>
<organism evidence="2 3">
    <name type="scientific">Polarella glacialis</name>
    <name type="common">Dinoflagellate</name>
    <dbReference type="NCBI Taxonomy" id="89957"/>
    <lineage>
        <taxon>Eukaryota</taxon>
        <taxon>Sar</taxon>
        <taxon>Alveolata</taxon>
        <taxon>Dinophyceae</taxon>
        <taxon>Suessiales</taxon>
        <taxon>Suessiaceae</taxon>
        <taxon>Polarella</taxon>
    </lineage>
</organism>
<feature type="compositionally biased region" description="Low complexity" evidence="1">
    <location>
        <begin position="79"/>
        <end position="90"/>
    </location>
</feature>
<name>A0A813JNE9_POLGL</name>
<gene>
    <name evidence="2" type="ORF">PGLA2088_LOCUS21298</name>
</gene>
<feature type="region of interest" description="Disordered" evidence="1">
    <location>
        <begin position="69"/>
        <end position="90"/>
    </location>
</feature>
<reference evidence="2" key="1">
    <citation type="submission" date="2021-02" db="EMBL/GenBank/DDBJ databases">
        <authorList>
            <person name="Dougan E. K."/>
            <person name="Rhodes N."/>
            <person name="Thang M."/>
            <person name="Chan C."/>
        </authorList>
    </citation>
    <scope>NUCLEOTIDE SEQUENCE</scope>
</reference>
<sequence>MTSLFKPPAWPTCIWTLSKFSLHLPPHVIYVLTRSPRFFGALCGPRRPAAESFRSFRFRRRVSAFGCGAEDSTTKNNKKYNNNNQKNNNNKQTEITTNIITTIIIHSV</sequence>
<accession>A0A813JNE9</accession>
<evidence type="ECO:0000256" key="1">
    <source>
        <dbReference type="SAM" id="MobiDB-lite"/>
    </source>
</evidence>
<dbReference type="AlphaFoldDB" id="A0A813JNE9"/>
<evidence type="ECO:0000313" key="2">
    <source>
        <dbReference type="EMBL" id="CAE8679323.1"/>
    </source>
</evidence>
<dbReference type="EMBL" id="CAJNNW010025758">
    <property type="protein sequence ID" value="CAE8679323.1"/>
    <property type="molecule type" value="Genomic_DNA"/>
</dbReference>
<protein>
    <submittedName>
        <fullName evidence="2">Uncharacterized protein</fullName>
    </submittedName>
</protein>
<evidence type="ECO:0000313" key="3">
    <source>
        <dbReference type="Proteomes" id="UP000626109"/>
    </source>
</evidence>
<proteinExistence type="predicted"/>
<comment type="caution">
    <text evidence="2">The sequence shown here is derived from an EMBL/GenBank/DDBJ whole genome shotgun (WGS) entry which is preliminary data.</text>
</comment>